<dbReference type="EMBL" id="CP001686">
    <property type="protein sequence ID" value="ACV05348.1"/>
    <property type="molecule type" value="Genomic_DNA"/>
</dbReference>
<reference evidence="2 3" key="1">
    <citation type="journal article" date="2009" name="Stand. Genomic Sci.">
        <title>Complete genome sequence of Kytococcus sedentarius type strain (541).</title>
        <authorList>
            <person name="Sims D."/>
            <person name="Brettin T."/>
            <person name="Detter J.C."/>
            <person name="Han C."/>
            <person name="Lapidus A."/>
            <person name="Copeland A."/>
            <person name="Glavina Del Rio T."/>
            <person name="Nolan M."/>
            <person name="Chen F."/>
            <person name="Lucas S."/>
            <person name="Tice H."/>
            <person name="Cheng J.F."/>
            <person name="Bruce D."/>
            <person name="Goodwin L."/>
            <person name="Pitluck S."/>
            <person name="Ovchinnikova G."/>
            <person name="Pati A."/>
            <person name="Ivanova N."/>
            <person name="Mavrommatis K."/>
            <person name="Chen A."/>
            <person name="Palaniappan K."/>
            <person name="D'haeseleer P."/>
            <person name="Chain P."/>
            <person name="Bristow J."/>
            <person name="Eisen J.A."/>
            <person name="Markowitz V."/>
            <person name="Hugenholtz P."/>
            <person name="Schneider S."/>
            <person name="Goker M."/>
            <person name="Pukall R."/>
            <person name="Kyrpides N.C."/>
            <person name="Klenk H.P."/>
        </authorList>
    </citation>
    <scope>NUCLEOTIDE SEQUENCE [LARGE SCALE GENOMIC DNA]</scope>
    <source>
        <strain evidence="3">ATCC 14392 / DSM 20547 / JCM 11482 / CCUG 33030 / NBRC 15357 / NCTC 11040 / CCM 314 / 541</strain>
    </source>
</reference>
<proteinExistence type="predicted"/>
<keyword evidence="3" id="KW-1185">Reference proteome</keyword>
<keyword evidence="1" id="KW-0732">Signal</keyword>
<sequence>MRSTWMTTALGLSLAMGMTGTAVTAAPLDATAPAPAAATAENGPSEARKQAILERLQELVPAQTPKADALAERLHIDTDARAAALQRAIDGSQYECGPTELNVWVDAQLADWELFDILILQLTGALDWPMYEALLFQPDGPQTFGEDGERTHEMTKTFGKLQKFWDTEGSDIQLGAMHGDVLMDDARIVPFLTVLYGVSEADAQEMADLVQELLADPKFEGGDHPIFTLNAFAYSDAPSPEEEQLGLPDKIIMGDGIIEAMEGLGLGDVGPRGILAHEYGHHVQYELGLFDDHARDAEATRETELEADAMAGYYLSHPRGERLRQQRVVDFIESFGEVGDCSFTSDGHHGTPNQREASARWADELANAKGKKGHIHPAQFVSDTFRAVLPEILAPDA</sequence>
<dbReference type="KEGG" id="kse:Ksed_02680"/>
<dbReference type="STRING" id="478801.Ksed_02680"/>
<gene>
    <name evidence="2" type="ordered locus">Ksed_02680</name>
</gene>
<evidence type="ECO:0000256" key="1">
    <source>
        <dbReference type="SAM" id="SignalP"/>
    </source>
</evidence>
<evidence type="ECO:0000313" key="2">
    <source>
        <dbReference type="EMBL" id="ACV05348.1"/>
    </source>
</evidence>
<evidence type="ECO:0008006" key="4">
    <source>
        <dbReference type="Google" id="ProtNLM"/>
    </source>
</evidence>
<dbReference type="RefSeq" id="WP_012801766.1">
    <property type="nucleotide sequence ID" value="NC_013169.1"/>
</dbReference>
<dbReference type="eggNOG" id="COG2321">
    <property type="taxonomic scope" value="Bacteria"/>
</dbReference>
<evidence type="ECO:0000313" key="3">
    <source>
        <dbReference type="Proteomes" id="UP000006666"/>
    </source>
</evidence>
<feature type="signal peptide" evidence="1">
    <location>
        <begin position="1"/>
        <end position="25"/>
    </location>
</feature>
<accession>C7NJL8</accession>
<protein>
    <recommendedName>
        <fullName evidence="4">Neutral zinc metallopeptidase</fullName>
    </recommendedName>
</protein>
<dbReference type="Proteomes" id="UP000006666">
    <property type="component" value="Chromosome"/>
</dbReference>
<name>C7NJL8_KYTSD</name>
<dbReference type="AlphaFoldDB" id="C7NJL8"/>
<organism evidence="2 3">
    <name type="scientific">Kytococcus sedentarius (strain ATCC 14392 / DSM 20547 / JCM 11482 / CCUG 33030 / NBRC 15357 / NCTC 11040 / CCM 314 / 541)</name>
    <name type="common">Micrococcus sedentarius</name>
    <dbReference type="NCBI Taxonomy" id="478801"/>
    <lineage>
        <taxon>Bacteria</taxon>
        <taxon>Bacillati</taxon>
        <taxon>Actinomycetota</taxon>
        <taxon>Actinomycetes</taxon>
        <taxon>Micrococcales</taxon>
        <taxon>Kytococcaceae</taxon>
        <taxon>Kytococcus</taxon>
    </lineage>
</organism>
<dbReference type="HOGENOM" id="CLU_694054_0_0_11"/>
<feature type="chain" id="PRO_5002981207" description="Neutral zinc metallopeptidase" evidence="1">
    <location>
        <begin position="26"/>
        <end position="397"/>
    </location>
</feature>